<keyword evidence="2" id="KW-1185">Reference proteome</keyword>
<dbReference type="GO" id="GO:0008237">
    <property type="term" value="F:metallopeptidase activity"/>
    <property type="evidence" value="ECO:0007669"/>
    <property type="project" value="InterPro"/>
</dbReference>
<dbReference type="Proteomes" id="UP000297245">
    <property type="component" value="Unassembled WGS sequence"/>
</dbReference>
<evidence type="ECO:0000313" key="1">
    <source>
        <dbReference type="EMBL" id="THV06666.1"/>
    </source>
</evidence>
<dbReference type="AlphaFoldDB" id="A0A4V4HIH4"/>
<reference evidence="1 2" key="1">
    <citation type="journal article" date="2019" name="Nat. Ecol. Evol.">
        <title>Megaphylogeny resolves global patterns of mushroom evolution.</title>
        <authorList>
            <person name="Varga T."/>
            <person name="Krizsan K."/>
            <person name="Foldi C."/>
            <person name="Dima B."/>
            <person name="Sanchez-Garcia M."/>
            <person name="Sanchez-Ramirez S."/>
            <person name="Szollosi G.J."/>
            <person name="Szarkandi J.G."/>
            <person name="Papp V."/>
            <person name="Albert L."/>
            <person name="Andreopoulos W."/>
            <person name="Angelini C."/>
            <person name="Antonin V."/>
            <person name="Barry K.W."/>
            <person name="Bougher N.L."/>
            <person name="Buchanan P."/>
            <person name="Buyck B."/>
            <person name="Bense V."/>
            <person name="Catcheside P."/>
            <person name="Chovatia M."/>
            <person name="Cooper J."/>
            <person name="Damon W."/>
            <person name="Desjardin D."/>
            <person name="Finy P."/>
            <person name="Geml J."/>
            <person name="Haridas S."/>
            <person name="Hughes K."/>
            <person name="Justo A."/>
            <person name="Karasinski D."/>
            <person name="Kautmanova I."/>
            <person name="Kiss B."/>
            <person name="Kocsube S."/>
            <person name="Kotiranta H."/>
            <person name="LaButti K.M."/>
            <person name="Lechner B.E."/>
            <person name="Liimatainen K."/>
            <person name="Lipzen A."/>
            <person name="Lukacs Z."/>
            <person name="Mihaltcheva S."/>
            <person name="Morgado L.N."/>
            <person name="Niskanen T."/>
            <person name="Noordeloos M.E."/>
            <person name="Ohm R.A."/>
            <person name="Ortiz-Santana B."/>
            <person name="Ovrebo C."/>
            <person name="Racz N."/>
            <person name="Riley R."/>
            <person name="Savchenko A."/>
            <person name="Shiryaev A."/>
            <person name="Soop K."/>
            <person name="Spirin V."/>
            <person name="Szebenyi C."/>
            <person name="Tomsovsky M."/>
            <person name="Tulloss R.E."/>
            <person name="Uehling J."/>
            <person name="Grigoriev I.V."/>
            <person name="Vagvolgyi C."/>
            <person name="Papp T."/>
            <person name="Martin F.M."/>
            <person name="Miettinen O."/>
            <person name="Hibbett D.S."/>
            <person name="Nagy L.G."/>
        </authorList>
    </citation>
    <scope>NUCLEOTIDE SEQUENCE [LARGE SCALE GENOMIC DNA]</scope>
    <source>
        <strain evidence="1 2">CBS 962.96</strain>
    </source>
</reference>
<gene>
    <name evidence="1" type="ORF">K435DRAFT_789156</name>
</gene>
<dbReference type="EMBL" id="ML179041">
    <property type="protein sequence ID" value="THV06666.1"/>
    <property type="molecule type" value="Genomic_DNA"/>
</dbReference>
<sequence length="277" mass="31585">MQSQIAIVYKIVAQALGLSLLASTRVLLLQFSLVKTHPGTVGLGLTLNYTLLQRHILVFVSESRVQAQIQVLNDAFVPTKDGKRDISSLVDIHIRKFPNTTNVYGIVLHYSVLLGGSNPEFDLGKTLEHGHLSSPCFFLTSMHNRLDIHDYDEVCFDFLQHFLFTEIIILTGLTTLPGSYLFLLAWGDVPLEGFDPIHNYTDYTNDECRDEFTSGQIQYMHPTYRNVVPSFEDIALYIYDQMHDRDFIRLKETSHRKSALGSDQYFFVSATQLWVLS</sequence>
<organism evidence="1 2">
    <name type="scientific">Dendrothele bispora (strain CBS 962.96)</name>
    <dbReference type="NCBI Taxonomy" id="1314807"/>
    <lineage>
        <taxon>Eukaryota</taxon>
        <taxon>Fungi</taxon>
        <taxon>Dikarya</taxon>
        <taxon>Basidiomycota</taxon>
        <taxon>Agaricomycotina</taxon>
        <taxon>Agaricomycetes</taxon>
        <taxon>Agaricomycetidae</taxon>
        <taxon>Agaricales</taxon>
        <taxon>Agaricales incertae sedis</taxon>
        <taxon>Dendrothele</taxon>
    </lineage>
</organism>
<name>A0A4V4HIH4_DENBC</name>
<proteinExistence type="predicted"/>
<accession>A0A4V4HIH4</accession>
<dbReference type="OrthoDB" id="536211at2759"/>
<dbReference type="Gene3D" id="3.40.390.10">
    <property type="entry name" value="Collagenase (Catalytic Domain)"/>
    <property type="match status" value="1"/>
</dbReference>
<protein>
    <submittedName>
        <fullName evidence="1">Uncharacterized protein</fullName>
    </submittedName>
</protein>
<evidence type="ECO:0000313" key="2">
    <source>
        <dbReference type="Proteomes" id="UP000297245"/>
    </source>
</evidence>
<dbReference type="InterPro" id="IPR024079">
    <property type="entry name" value="MetalloPept_cat_dom_sf"/>
</dbReference>